<accession>A0A7W7UAV5</accession>
<comment type="caution">
    <text evidence="2">The sequence shown here is derived from an EMBL/GenBank/DDBJ whole genome shotgun (WGS) entry which is preliminary data.</text>
</comment>
<organism evidence="2 3">
    <name type="scientific">Streptomyces nymphaeiformis</name>
    <dbReference type="NCBI Taxonomy" id="2663842"/>
    <lineage>
        <taxon>Bacteria</taxon>
        <taxon>Bacillati</taxon>
        <taxon>Actinomycetota</taxon>
        <taxon>Actinomycetes</taxon>
        <taxon>Kitasatosporales</taxon>
        <taxon>Streptomycetaceae</taxon>
        <taxon>Streptomyces</taxon>
    </lineage>
</organism>
<dbReference type="InterPro" id="IPR029082">
    <property type="entry name" value="Imm35"/>
</dbReference>
<protein>
    <recommendedName>
        <fullName evidence="1">Immunity protein 35 domain-containing protein</fullName>
    </recommendedName>
</protein>
<name>A0A7W7UAV5_9ACTN</name>
<evidence type="ECO:0000313" key="3">
    <source>
        <dbReference type="Proteomes" id="UP000582643"/>
    </source>
</evidence>
<sequence length="173" mass="19378">MISKERAVERVESLLATMRLPHELVVHEVKEHALGWLVFWNSAGHACTRDLRGLLVGGGPYLVDRYDGSVHHIPVTTWVGEDWEELYLRQIKGVQAPDPLAASVRALMKSAGTVAAMHHLRKQAPRLSLQEARTYVMAVRNGAEPPHELADLTREEEVCPPLAIETVSRFHPE</sequence>
<dbReference type="EMBL" id="JACHJY010000021">
    <property type="protein sequence ID" value="MBB4987372.1"/>
    <property type="molecule type" value="Genomic_DNA"/>
</dbReference>
<keyword evidence="3" id="KW-1185">Reference proteome</keyword>
<dbReference type="RefSeq" id="WP_184933211.1">
    <property type="nucleotide sequence ID" value="NZ_JACHJY010000021.1"/>
</dbReference>
<dbReference type="AlphaFoldDB" id="A0A7W7UAV5"/>
<evidence type="ECO:0000313" key="2">
    <source>
        <dbReference type="EMBL" id="MBB4987372.1"/>
    </source>
</evidence>
<feature type="domain" description="Immunity protein 35" evidence="1">
    <location>
        <begin position="6"/>
        <end position="85"/>
    </location>
</feature>
<dbReference type="Proteomes" id="UP000582643">
    <property type="component" value="Unassembled WGS sequence"/>
</dbReference>
<gene>
    <name evidence="2" type="ORF">GGE06_008345</name>
</gene>
<proteinExistence type="predicted"/>
<reference evidence="2 3" key="1">
    <citation type="submission" date="2020-08" db="EMBL/GenBank/DDBJ databases">
        <title>Genomic Encyclopedia of Type Strains, Phase III (KMG-III): the genomes of soil and plant-associated and newly described type strains.</title>
        <authorList>
            <person name="Whitman W."/>
        </authorList>
    </citation>
    <scope>NUCLEOTIDE SEQUENCE [LARGE SCALE GENOMIC DNA]</scope>
    <source>
        <strain evidence="2 3">SFB5A</strain>
    </source>
</reference>
<dbReference type="Pfam" id="PF15567">
    <property type="entry name" value="Imm35"/>
    <property type="match status" value="1"/>
</dbReference>
<evidence type="ECO:0000259" key="1">
    <source>
        <dbReference type="Pfam" id="PF15567"/>
    </source>
</evidence>